<comment type="function">
    <text evidence="1 7">RNaseP catalyzes the removal of the 5'-leader sequence from pre-tRNA to produce the mature 5'-terminus. It can also cleave other RNA substrates such as 4.5S RNA. The protein component plays an auxiliary but essential role in vivo by binding to the 5'-leader sequence and broadening the substrate specificity of the ribozyme.</text>
</comment>
<dbReference type="InterPro" id="IPR000100">
    <property type="entry name" value="RNase_P"/>
</dbReference>
<dbReference type="NCBIfam" id="TIGR00188">
    <property type="entry name" value="rnpA"/>
    <property type="match status" value="1"/>
</dbReference>
<name>A0ABV2QRU9_9MICO</name>
<evidence type="ECO:0000313" key="9">
    <source>
        <dbReference type="EMBL" id="MET4583789.1"/>
    </source>
</evidence>
<keyword evidence="3 7" id="KW-0540">Nuclease</keyword>
<dbReference type="HAMAP" id="MF_00227">
    <property type="entry name" value="RNase_P"/>
    <property type="match status" value="1"/>
</dbReference>
<evidence type="ECO:0000256" key="2">
    <source>
        <dbReference type="ARBA" id="ARBA00022694"/>
    </source>
</evidence>
<evidence type="ECO:0000256" key="4">
    <source>
        <dbReference type="ARBA" id="ARBA00022759"/>
    </source>
</evidence>
<protein>
    <recommendedName>
        <fullName evidence="7 8">Ribonuclease P protein component</fullName>
        <shortName evidence="7">RNase P protein</shortName>
        <shortName evidence="7">RNaseP protein</shortName>
        <ecNumber evidence="7 8">3.1.26.5</ecNumber>
    </recommendedName>
    <alternativeName>
        <fullName evidence="7">Protein C5</fullName>
    </alternativeName>
</protein>
<accession>A0ABV2QRU9</accession>
<dbReference type="GO" id="GO:0004526">
    <property type="term" value="F:ribonuclease P activity"/>
    <property type="evidence" value="ECO:0007669"/>
    <property type="project" value="UniProtKB-EC"/>
</dbReference>
<keyword evidence="2 7" id="KW-0819">tRNA processing</keyword>
<comment type="similarity">
    <text evidence="7">Belongs to the RnpA family.</text>
</comment>
<reference evidence="9 10" key="1">
    <citation type="submission" date="2024-06" db="EMBL/GenBank/DDBJ databases">
        <title>Sorghum-associated microbial communities from plants grown in Nebraska, USA.</title>
        <authorList>
            <person name="Schachtman D."/>
        </authorList>
    </citation>
    <scope>NUCLEOTIDE SEQUENCE [LARGE SCALE GENOMIC DNA]</scope>
    <source>
        <strain evidence="9 10">2857</strain>
    </source>
</reference>
<evidence type="ECO:0000256" key="7">
    <source>
        <dbReference type="HAMAP-Rule" id="MF_00227"/>
    </source>
</evidence>
<comment type="catalytic activity">
    <reaction evidence="7">
        <text>Endonucleolytic cleavage of RNA, removing 5'-extranucleotides from tRNA precursor.</text>
        <dbReference type="EC" id="3.1.26.5"/>
    </reaction>
</comment>
<dbReference type="EC" id="3.1.26.5" evidence="7 8"/>
<evidence type="ECO:0000256" key="1">
    <source>
        <dbReference type="ARBA" id="ARBA00002663"/>
    </source>
</evidence>
<dbReference type="PANTHER" id="PTHR33992">
    <property type="entry name" value="RIBONUCLEASE P PROTEIN COMPONENT"/>
    <property type="match status" value="1"/>
</dbReference>
<sequence length="125" mass="13758">MVVHPFVVSVSLVLSKANRVLSAADFKSSVRRGRRVNTGHAVLYVTNRDAAQPTRFGFIVGKNVGGAVTRNLVRRRLRSIGRELLVDHSTGRDLVIRALPGVEQLAWDTLHSEIYDAVNGSVRGR</sequence>
<dbReference type="PROSITE" id="PS00648">
    <property type="entry name" value="RIBONUCLEASE_P"/>
    <property type="match status" value="1"/>
</dbReference>
<dbReference type="PANTHER" id="PTHR33992:SF1">
    <property type="entry name" value="RIBONUCLEASE P PROTEIN COMPONENT"/>
    <property type="match status" value="1"/>
</dbReference>
<keyword evidence="10" id="KW-1185">Reference proteome</keyword>
<dbReference type="EMBL" id="JBEPSJ010000005">
    <property type="protein sequence ID" value="MET4583789.1"/>
    <property type="molecule type" value="Genomic_DNA"/>
</dbReference>
<proteinExistence type="inferred from homology"/>
<gene>
    <name evidence="7" type="primary">rnpA</name>
    <name evidence="9" type="ORF">ABIE21_003320</name>
</gene>
<keyword evidence="5 7" id="KW-0378">Hydrolase</keyword>
<comment type="subunit">
    <text evidence="7">Consists of a catalytic RNA component (M1 or rnpB) and a protein subunit.</text>
</comment>
<keyword evidence="4 7" id="KW-0255">Endonuclease</keyword>
<dbReference type="InterPro" id="IPR020539">
    <property type="entry name" value="RNase_P_CS"/>
</dbReference>
<evidence type="ECO:0000256" key="5">
    <source>
        <dbReference type="ARBA" id="ARBA00022801"/>
    </source>
</evidence>
<dbReference type="InterPro" id="IPR014721">
    <property type="entry name" value="Ribsml_uS5_D2-typ_fold_subgr"/>
</dbReference>
<dbReference type="InterPro" id="IPR020568">
    <property type="entry name" value="Ribosomal_Su5_D2-typ_SF"/>
</dbReference>
<evidence type="ECO:0000256" key="3">
    <source>
        <dbReference type="ARBA" id="ARBA00022722"/>
    </source>
</evidence>
<evidence type="ECO:0000256" key="6">
    <source>
        <dbReference type="ARBA" id="ARBA00022884"/>
    </source>
</evidence>
<dbReference type="Proteomes" id="UP001549257">
    <property type="component" value="Unassembled WGS sequence"/>
</dbReference>
<evidence type="ECO:0000256" key="8">
    <source>
        <dbReference type="NCBIfam" id="TIGR00188"/>
    </source>
</evidence>
<organism evidence="9 10">
    <name type="scientific">Conyzicola nivalis</name>
    <dbReference type="NCBI Taxonomy" id="1477021"/>
    <lineage>
        <taxon>Bacteria</taxon>
        <taxon>Bacillati</taxon>
        <taxon>Actinomycetota</taxon>
        <taxon>Actinomycetes</taxon>
        <taxon>Micrococcales</taxon>
        <taxon>Microbacteriaceae</taxon>
        <taxon>Conyzicola</taxon>
    </lineage>
</organism>
<dbReference type="Pfam" id="PF00825">
    <property type="entry name" value="Ribonuclease_P"/>
    <property type="match status" value="1"/>
</dbReference>
<dbReference type="Gene3D" id="3.30.230.10">
    <property type="match status" value="1"/>
</dbReference>
<keyword evidence="6 7" id="KW-0694">RNA-binding</keyword>
<dbReference type="SUPFAM" id="SSF54211">
    <property type="entry name" value="Ribosomal protein S5 domain 2-like"/>
    <property type="match status" value="1"/>
</dbReference>
<comment type="caution">
    <text evidence="9">The sequence shown here is derived from an EMBL/GenBank/DDBJ whole genome shotgun (WGS) entry which is preliminary data.</text>
</comment>
<evidence type="ECO:0000313" key="10">
    <source>
        <dbReference type="Proteomes" id="UP001549257"/>
    </source>
</evidence>